<dbReference type="Proteomes" id="UP000663852">
    <property type="component" value="Unassembled WGS sequence"/>
</dbReference>
<dbReference type="AlphaFoldDB" id="A0A814VL36"/>
<feature type="repeat" description="TPR" evidence="3">
    <location>
        <begin position="532"/>
        <end position="565"/>
    </location>
</feature>
<evidence type="ECO:0000256" key="2">
    <source>
        <dbReference type="ARBA" id="ARBA00022803"/>
    </source>
</evidence>
<dbReference type="OrthoDB" id="2325716at2759"/>
<accession>A0A814VL36</accession>
<dbReference type="PROSITE" id="PS50005">
    <property type="entry name" value="TPR"/>
    <property type="match status" value="2"/>
</dbReference>
<dbReference type="Pfam" id="PF13424">
    <property type="entry name" value="TPR_12"/>
    <property type="match status" value="2"/>
</dbReference>
<dbReference type="InterPro" id="IPR003540">
    <property type="entry name" value="ADP-ribosyltransferase"/>
</dbReference>
<name>A0A814VL36_ADIRI</name>
<evidence type="ECO:0000256" key="1">
    <source>
        <dbReference type="ARBA" id="ARBA00022737"/>
    </source>
</evidence>
<evidence type="ECO:0000259" key="4">
    <source>
        <dbReference type="Pfam" id="PF03496"/>
    </source>
</evidence>
<evidence type="ECO:0000313" key="6">
    <source>
        <dbReference type="Proteomes" id="UP000663852"/>
    </source>
</evidence>
<dbReference type="SUPFAM" id="SSF56399">
    <property type="entry name" value="ADP-ribosylation"/>
    <property type="match status" value="1"/>
</dbReference>
<dbReference type="SMART" id="SM00028">
    <property type="entry name" value="TPR"/>
    <property type="match status" value="6"/>
</dbReference>
<dbReference type="PROSITE" id="PS51996">
    <property type="entry name" value="TR_MART"/>
    <property type="match status" value="1"/>
</dbReference>
<dbReference type="Gene3D" id="3.90.176.10">
    <property type="entry name" value="Toxin ADP-ribosyltransferase, Chain A, domain 1"/>
    <property type="match status" value="1"/>
</dbReference>
<evidence type="ECO:0000256" key="3">
    <source>
        <dbReference type="PROSITE-ProRule" id="PRU00339"/>
    </source>
</evidence>
<proteinExistence type="predicted"/>
<dbReference type="Pfam" id="PF03496">
    <property type="entry name" value="ADPrib_exo_Tox"/>
    <property type="match status" value="1"/>
</dbReference>
<keyword evidence="2 3" id="KW-0802">TPR repeat</keyword>
<keyword evidence="1" id="KW-0677">Repeat</keyword>
<dbReference type="GO" id="GO:0005576">
    <property type="term" value="C:extracellular region"/>
    <property type="evidence" value="ECO:0007669"/>
    <property type="project" value="InterPro"/>
</dbReference>
<dbReference type="InterPro" id="IPR019734">
    <property type="entry name" value="TPR_rpt"/>
</dbReference>
<feature type="repeat" description="TPR" evidence="3">
    <location>
        <begin position="574"/>
        <end position="607"/>
    </location>
</feature>
<feature type="domain" description="ADP ribosyltransferase" evidence="4">
    <location>
        <begin position="213"/>
        <end position="372"/>
    </location>
</feature>
<dbReference type="PANTHER" id="PTHR45641:SF19">
    <property type="entry name" value="NEPHROCYSTIN-3"/>
    <property type="match status" value="1"/>
</dbReference>
<dbReference type="PANTHER" id="PTHR45641">
    <property type="entry name" value="TETRATRICOPEPTIDE REPEAT PROTEIN (AFU_ORTHOLOGUE AFUA_6G03870)"/>
    <property type="match status" value="1"/>
</dbReference>
<organism evidence="5 6">
    <name type="scientific">Adineta ricciae</name>
    <name type="common">Rotifer</name>
    <dbReference type="NCBI Taxonomy" id="249248"/>
    <lineage>
        <taxon>Eukaryota</taxon>
        <taxon>Metazoa</taxon>
        <taxon>Spiralia</taxon>
        <taxon>Gnathifera</taxon>
        <taxon>Rotifera</taxon>
        <taxon>Eurotatoria</taxon>
        <taxon>Bdelloidea</taxon>
        <taxon>Adinetida</taxon>
        <taxon>Adinetidae</taxon>
        <taxon>Adineta</taxon>
    </lineage>
</organism>
<reference evidence="5" key="1">
    <citation type="submission" date="2021-02" db="EMBL/GenBank/DDBJ databases">
        <authorList>
            <person name="Nowell W R."/>
        </authorList>
    </citation>
    <scope>NUCLEOTIDE SEQUENCE</scope>
</reference>
<gene>
    <name evidence="5" type="ORF">EDS130_LOCUS24720</name>
</gene>
<comment type="caution">
    <text evidence="5">The sequence shown here is derived from an EMBL/GenBank/DDBJ whole genome shotgun (WGS) entry which is preliminary data.</text>
</comment>
<dbReference type="Gene3D" id="1.25.40.10">
    <property type="entry name" value="Tetratricopeptide repeat domain"/>
    <property type="match status" value="3"/>
</dbReference>
<protein>
    <recommendedName>
        <fullName evidence="4">ADP ribosyltransferase domain-containing protein</fullName>
    </recommendedName>
</protein>
<dbReference type="EMBL" id="CAJNOJ010000142">
    <property type="protein sequence ID" value="CAF1189528.1"/>
    <property type="molecule type" value="Genomic_DNA"/>
</dbReference>
<evidence type="ECO:0000313" key="5">
    <source>
        <dbReference type="EMBL" id="CAF1189528.1"/>
    </source>
</evidence>
<dbReference type="SUPFAM" id="SSF48452">
    <property type="entry name" value="TPR-like"/>
    <property type="match status" value="2"/>
</dbReference>
<sequence length="796" mass="93146">MYGDEQRRRHNRRASEVAENLEDITLIWLDSNVNETVDNYDTQSLLESLSNSVLAYTDPALCMDYIREISKEGIFLIVSGILSEVALPQIHSLKTIIAIFIFCSDRKKYVPMLKRYSKITDIFIDQDSLMRSVQKTMYFIRKQAMTFSLFDEQKQRSTHDVSKDFGSFTWFQLLIDILRKIPQTDRSKQDMLNKCREYYALNQIERRKIEQFELTYAPHKAIEWYTRDSFVYRLVNKALRTENPEIIYLFRFYILDLCTQLEHEWKRSKTETNGTLTLYRAQRMSAEECNKLTCSAGSMISTNGFFSTTKELDVALKFLESYSDDLKTVLFEIRVDPYLQTVVFANIDQFSLVEGEKEVLFSLGSVFKIDNIIYDSPLYSCKIQMTATDERSISIQEYLNAKHQQMNDYSPTILFGRLLFLELGQLDKGERYFRMLLKTLPRDHEDFASACNNLGNVFYGKRQLNLALECFVRAYLLRRRNSHGNYSAVGATLMNIGFVFNLQRRYDRALFYVERALRIFENSSLKDHQLTAIAINGLGLIYRERKEYQISLEYLNQALKIYQRLLPSQHPDIASCLGNIGLIHEDLKNYDQALDFYCRAFAIDENILPANHPNLTDDSNRIIDIYRKKGEDHNAVEFCEKLLAKYQDNLLAANILKNLGDLTPNGTKRIEYYKQALVIFEQSLNSTELLIVYCLIDISRSYWECNMFDDALTYQLTALNKQQRISYGEQSELLLSFENTGRLYYNLQKWREAIDYFTKAKTILKFNTQVNQDYIDEMDNLIAIAIRNGSRCLSIK</sequence>
<dbReference type="InterPro" id="IPR011990">
    <property type="entry name" value="TPR-like_helical_dom_sf"/>
</dbReference>